<keyword evidence="2" id="KW-0597">Phosphoprotein</keyword>
<feature type="compositionally biased region" description="Polar residues" evidence="5">
    <location>
        <begin position="643"/>
        <end position="662"/>
    </location>
</feature>
<keyword evidence="4" id="KW-0233">DNA recombination</keyword>
<dbReference type="Gene3D" id="6.10.140.140">
    <property type="match status" value="1"/>
</dbReference>
<evidence type="ECO:0000259" key="6">
    <source>
        <dbReference type="PROSITE" id="PS50805"/>
    </source>
</evidence>
<dbReference type="GO" id="GO:0006310">
    <property type="term" value="P:DNA recombination"/>
    <property type="evidence" value="ECO:0007669"/>
    <property type="project" value="UniProtKB-KW"/>
</dbReference>
<protein>
    <submittedName>
        <fullName evidence="7">Zinc finger MYM-type 2-like</fullName>
    </submittedName>
</protein>
<name>A0AAD1T5W4_PELCU</name>
<dbReference type="InterPro" id="IPR001909">
    <property type="entry name" value="KRAB"/>
</dbReference>
<evidence type="ECO:0000313" key="8">
    <source>
        <dbReference type="Proteomes" id="UP001295444"/>
    </source>
</evidence>
<dbReference type="CDD" id="cd07765">
    <property type="entry name" value="KRAB_A-box"/>
    <property type="match status" value="1"/>
</dbReference>
<dbReference type="Gene3D" id="1.10.443.10">
    <property type="entry name" value="Intergrase catalytic core"/>
    <property type="match status" value="1"/>
</dbReference>
<evidence type="ECO:0000256" key="2">
    <source>
        <dbReference type="ARBA" id="ARBA00022553"/>
    </source>
</evidence>
<evidence type="ECO:0000256" key="1">
    <source>
        <dbReference type="ARBA" id="ARBA00022499"/>
    </source>
</evidence>
<keyword evidence="3" id="KW-0832">Ubl conjugation</keyword>
<dbReference type="InterPro" id="IPR011010">
    <property type="entry name" value="DNA_brk_join_enz"/>
</dbReference>
<evidence type="ECO:0000256" key="3">
    <source>
        <dbReference type="ARBA" id="ARBA00022843"/>
    </source>
</evidence>
<dbReference type="SUPFAM" id="SSF56349">
    <property type="entry name" value="DNA breaking-rejoining enzymes"/>
    <property type="match status" value="1"/>
</dbReference>
<dbReference type="SUPFAM" id="SSF109640">
    <property type="entry name" value="KRAB domain (Kruppel-associated box)"/>
    <property type="match status" value="1"/>
</dbReference>
<reference evidence="7" key="1">
    <citation type="submission" date="2022-03" db="EMBL/GenBank/DDBJ databases">
        <authorList>
            <person name="Alioto T."/>
            <person name="Alioto T."/>
            <person name="Gomez Garrido J."/>
        </authorList>
    </citation>
    <scope>NUCLEOTIDE SEQUENCE</scope>
</reference>
<feature type="domain" description="KRAB" evidence="6">
    <location>
        <begin position="48"/>
        <end position="119"/>
    </location>
</feature>
<dbReference type="Pfam" id="PF01352">
    <property type="entry name" value="KRAB"/>
    <property type="match status" value="1"/>
</dbReference>
<dbReference type="SMART" id="SM00349">
    <property type="entry name" value="KRAB"/>
    <property type="match status" value="1"/>
</dbReference>
<dbReference type="GO" id="GO:0015074">
    <property type="term" value="P:DNA integration"/>
    <property type="evidence" value="ECO:0007669"/>
    <property type="project" value="InterPro"/>
</dbReference>
<evidence type="ECO:0000256" key="5">
    <source>
        <dbReference type="SAM" id="MobiDB-lite"/>
    </source>
</evidence>
<dbReference type="GO" id="GO:0006355">
    <property type="term" value="P:regulation of DNA-templated transcription"/>
    <property type="evidence" value="ECO:0007669"/>
    <property type="project" value="InterPro"/>
</dbReference>
<proteinExistence type="predicted"/>
<evidence type="ECO:0000256" key="4">
    <source>
        <dbReference type="ARBA" id="ARBA00023172"/>
    </source>
</evidence>
<feature type="region of interest" description="Disordered" evidence="5">
    <location>
        <begin position="632"/>
        <end position="687"/>
    </location>
</feature>
<dbReference type="PANTHER" id="PTHR46963">
    <property type="entry name" value="SIMILAR TO RIKEN CDNA E130308A19"/>
    <property type="match status" value="1"/>
</dbReference>
<dbReference type="Proteomes" id="UP001295444">
    <property type="component" value="Chromosome 10"/>
</dbReference>
<dbReference type="GO" id="GO:0003677">
    <property type="term" value="F:DNA binding"/>
    <property type="evidence" value="ECO:0007669"/>
    <property type="project" value="InterPro"/>
</dbReference>
<dbReference type="InterPro" id="IPR042838">
    <property type="entry name" value="KIAA1958"/>
</dbReference>
<dbReference type="PROSITE" id="PS50805">
    <property type="entry name" value="KRAB"/>
    <property type="match status" value="1"/>
</dbReference>
<organism evidence="7 8">
    <name type="scientific">Pelobates cultripes</name>
    <name type="common">Western spadefoot toad</name>
    <dbReference type="NCBI Taxonomy" id="61616"/>
    <lineage>
        <taxon>Eukaryota</taxon>
        <taxon>Metazoa</taxon>
        <taxon>Chordata</taxon>
        <taxon>Craniata</taxon>
        <taxon>Vertebrata</taxon>
        <taxon>Euteleostomi</taxon>
        <taxon>Amphibia</taxon>
        <taxon>Batrachia</taxon>
        <taxon>Anura</taxon>
        <taxon>Pelobatoidea</taxon>
        <taxon>Pelobatidae</taxon>
        <taxon>Pelobates</taxon>
    </lineage>
</organism>
<dbReference type="EMBL" id="OW240921">
    <property type="protein sequence ID" value="CAH2319880.1"/>
    <property type="molecule type" value="Genomic_DNA"/>
</dbReference>
<keyword evidence="8" id="KW-1185">Reference proteome</keyword>
<dbReference type="InterPro" id="IPR036051">
    <property type="entry name" value="KRAB_dom_sf"/>
</dbReference>
<dbReference type="InterPro" id="IPR013762">
    <property type="entry name" value="Integrase-like_cat_sf"/>
</dbReference>
<dbReference type="PANTHER" id="PTHR46963:SF4">
    <property type="entry name" value="HYPOTHETICAL PROTEIN MGC115716"/>
    <property type="match status" value="1"/>
</dbReference>
<sequence>MRRVTPFGECWSGESGFFIRINGFHLFTCYLQLDVTIIIQEMSAQIPVTFCDVAASFTEDQWLRLDGWKKVVYQNVIKEIHEVLLTLGYTITNPDVIFNINKANKSCVRIDSSSAERKCTPVGDTPDLLVRIKEETPEETTCSEEKMGVKAYPVVGSVVSLNIREQATSEKCCLSTRAKPIAPILLKEEEDNRKRSKQSSVNVSTVSVEVQVPAMVTQEARLQEQLQSTGHGDTVNDEPGIGKTVPVVVKEEDADVDPTEIQSTSHSNTAIWPVVVKQEENVLFEEISLTGRSSTFNIVVKHEEVDYNEMQSTGHTNSTAKMLARLQNHSVEDTISEEHHNINTLRKTMSDIATIRTFLTELKEKRDIQNIPHQELDSLMSRFITAARRQDGRQYEPHTLRCMIGSLDRYLKMHKYPYNIRFGESRDFPLTRESLNVKQKILKKEGKGKPSKRPAVLTDADIEHLYTSGILSMDNPTSLLNLILFNNGIHFGFRIREQYDLRWGDIMLLTDTAGNKYLEFNEHQTKTCSGENPANFKRVKPRIYSTLQIPSRDPVAAYIKYANSRPKSMMNPDSPFYLAPNVNYKPLHSRWFHSMKIGINKMRRLMKHMRYDSVLPRNKKLTYHSTWKTTVQKPMESHLQPPEKNQVSSHRSLQRINHYSSLTERKQHQRSGFLQTPSTSASSDSLPIQTMPNLFTSPFAVPSDSSDTMISKRNRLNAVIWENCLLRNSDVNLNVYNHTTPDSYKKRKREM</sequence>
<dbReference type="InterPro" id="IPR021893">
    <property type="entry name" value="ZMYM2-like_C"/>
</dbReference>
<dbReference type="AlphaFoldDB" id="A0AAD1T5W4"/>
<evidence type="ECO:0000313" key="7">
    <source>
        <dbReference type="EMBL" id="CAH2319880.1"/>
    </source>
</evidence>
<feature type="compositionally biased region" description="Polar residues" evidence="5">
    <location>
        <begin position="670"/>
        <end position="687"/>
    </location>
</feature>
<keyword evidence="1" id="KW-1017">Isopeptide bond</keyword>
<dbReference type="Pfam" id="PF12012">
    <property type="entry name" value="DUF3504"/>
    <property type="match status" value="1"/>
</dbReference>
<gene>
    <name evidence="7" type="ORF">PECUL_23A030722</name>
</gene>
<accession>A0AAD1T5W4</accession>